<reference evidence="1 2" key="1">
    <citation type="submission" date="2024-09" db="EMBL/GenBank/DDBJ databases">
        <title>Whole genome analysis of Stenotrophomonas geniculata MK-1, and its biological control impact on peanut foliage fungus diseases.</title>
        <authorList>
            <person name="Ahsan T."/>
        </authorList>
    </citation>
    <scope>NUCLEOTIDE SEQUENCE [LARGE SCALE GENOMIC DNA]</scope>
    <source>
        <strain evidence="1 2">MK-1</strain>
    </source>
</reference>
<gene>
    <name evidence="1" type="ORF">ACFLLB_03555</name>
</gene>
<dbReference type="SUPFAM" id="SSF68912">
    <property type="entry name" value="Rho N-terminal domain-like"/>
    <property type="match status" value="1"/>
</dbReference>
<sequence length="176" mass="19108">MSYSIIATVQLVAVKRGMETTIAAEVFKHEVPILEAIHGRENVKVVDADFHALELPDNAEGEYQRLRSKYGERFQPAIDMAFPRGASDIARELEMELGRDTYVRPSEAVINSRRPDRPGQKAESGASGEVELTAAELKAELAERGIPFKGNASKVDLQALLDEAKKAESGAGTLGG</sequence>
<keyword evidence="2" id="KW-1185">Reference proteome</keyword>
<name>A0ABW1MZD2_9GAMM</name>
<comment type="caution">
    <text evidence="1">The sequence shown here is derived from an EMBL/GenBank/DDBJ whole genome shotgun (WGS) entry which is preliminary data.</text>
</comment>
<dbReference type="RefSeq" id="WP_367141418.1">
    <property type="nucleotide sequence ID" value="NZ_JBFLAA010000005.1"/>
</dbReference>
<evidence type="ECO:0008006" key="3">
    <source>
        <dbReference type="Google" id="ProtNLM"/>
    </source>
</evidence>
<dbReference type="InterPro" id="IPR036269">
    <property type="entry name" value="Rho_N_sf"/>
</dbReference>
<proteinExistence type="predicted"/>
<evidence type="ECO:0000313" key="2">
    <source>
        <dbReference type="Proteomes" id="UP001596115"/>
    </source>
</evidence>
<protein>
    <recommendedName>
        <fullName evidence="3">HeH/LEM domain-containing protein</fullName>
    </recommendedName>
</protein>
<evidence type="ECO:0000313" key="1">
    <source>
        <dbReference type="EMBL" id="MFC6068645.1"/>
    </source>
</evidence>
<dbReference type="EMBL" id="JBHRFL010000003">
    <property type="protein sequence ID" value="MFC6068645.1"/>
    <property type="molecule type" value="Genomic_DNA"/>
</dbReference>
<dbReference type="Proteomes" id="UP001596115">
    <property type="component" value="Unassembled WGS sequence"/>
</dbReference>
<organism evidence="1 2">
    <name type="scientific">Stenotrophomonas geniculata</name>
    <dbReference type="NCBI Taxonomy" id="86188"/>
    <lineage>
        <taxon>Bacteria</taxon>
        <taxon>Pseudomonadati</taxon>
        <taxon>Pseudomonadota</taxon>
        <taxon>Gammaproteobacteria</taxon>
        <taxon>Lysobacterales</taxon>
        <taxon>Lysobacteraceae</taxon>
        <taxon>Stenotrophomonas</taxon>
    </lineage>
</organism>
<accession>A0ABW1MZD2</accession>
<dbReference type="InterPro" id="IPR036361">
    <property type="entry name" value="SAP_dom_sf"/>
</dbReference>
<dbReference type="Gene3D" id="1.10.720.30">
    <property type="entry name" value="SAP domain"/>
    <property type="match status" value="1"/>
</dbReference>